<dbReference type="Gene3D" id="2.40.50.1070">
    <property type="match status" value="1"/>
</dbReference>
<proteinExistence type="predicted"/>
<organism evidence="1">
    <name type="scientific">mine drainage metagenome</name>
    <dbReference type="NCBI Taxonomy" id="410659"/>
    <lineage>
        <taxon>unclassified sequences</taxon>
        <taxon>metagenomes</taxon>
        <taxon>ecological metagenomes</taxon>
    </lineage>
</organism>
<reference evidence="1" key="2">
    <citation type="journal article" date="2014" name="ISME J.">
        <title>Microbial stratification in low pH oxic and suboxic macroscopic growths along an acid mine drainage.</title>
        <authorList>
            <person name="Mendez-Garcia C."/>
            <person name="Mesa V."/>
            <person name="Sprenger R.R."/>
            <person name="Richter M."/>
            <person name="Diez M.S."/>
            <person name="Solano J."/>
            <person name="Bargiela R."/>
            <person name="Golyshina O.V."/>
            <person name="Manteca A."/>
            <person name="Ramos J.L."/>
            <person name="Gallego J.R."/>
            <person name="Llorente I."/>
            <person name="Martins Dos Santos V.A."/>
            <person name="Jensen O.N."/>
            <person name="Pelaez A.I."/>
            <person name="Sanchez J."/>
            <person name="Ferrer M."/>
        </authorList>
    </citation>
    <scope>NUCLEOTIDE SEQUENCE</scope>
</reference>
<reference evidence="1" key="1">
    <citation type="submission" date="2013-08" db="EMBL/GenBank/DDBJ databases">
        <authorList>
            <person name="Mendez C."/>
            <person name="Richter M."/>
            <person name="Ferrer M."/>
            <person name="Sanchez J."/>
        </authorList>
    </citation>
    <scope>NUCLEOTIDE SEQUENCE</scope>
</reference>
<dbReference type="EMBL" id="AUZZ01011422">
    <property type="protein sequence ID" value="EQD26266.1"/>
    <property type="molecule type" value="Genomic_DNA"/>
</dbReference>
<name>T0XTZ1_9ZZZZ</name>
<gene>
    <name evidence="1" type="ORF">B2A_15717</name>
</gene>
<sequence length="72" mass="7741">MGSCAVLAPPFDTLLAPLAALVDSLDARRDIPQIEFARGDDAALLLFRHMHATGRGRSRAPRGSFSDRHAIA</sequence>
<feature type="non-terminal residue" evidence="1">
    <location>
        <position position="72"/>
    </location>
</feature>
<protein>
    <submittedName>
        <fullName evidence="1">Uncharacterized protein</fullName>
    </submittedName>
</protein>
<comment type="caution">
    <text evidence="1">The sequence shown here is derived from an EMBL/GenBank/DDBJ whole genome shotgun (WGS) entry which is preliminary data.</text>
</comment>
<evidence type="ECO:0000313" key="1">
    <source>
        <dbReference type="EMBL" id="EQD26266.1"/>
    </source>
</evidence>
<accession>T0XTZ1</accession>
<dbReference type="AlphaFoldDB" id="T0XTZ1"/>